<dbReference type="GO" id="GO:0008168">
    <property type="term" value="F:methyltransferase activity"/>
    <property type="evidence" value="ECO:0007669"/>
    <property type="project" value="UniProtKB-KW"/>
</dbReference>
<dbReference type="Pfam" id="PF13847">
    <property type="entry name" value="Methyltransf_31"/>
    <property type="match status" value="1"/>
</dbReference>
<dbReference type="PANTHER" id="PTHR43591">
    <property type="entry name" value="METHYLTRANSFERASE"/>
    <property type="match status" value="1"/>
</dbReference>
<reference evidence="2 3" key="1">
    <citation type="journal article" date="2020" name="Nature">
        <title>Isolation of an archaeon at the prokaryote-eukaryote interface.</title>
        <authorList>
            <person name="Imachi H."/>
            <person name="Nobu M.K."/>
            <person name="Nakahara N."/>
            <person name="Morono Y."/>
            <person name="Ogawara M."/>
            <person name="Takaki Y."/>
            <person name="Takano Y."/>
            <person name="Uematsu K."/>
            <person name="Ikuta T."/>
            <person name="Ito M."/>
            <person name="Matsui Y."/>
            <person name="Miyazaki M."/>
            <person name="Murata K."/>
            <person name="Saito Y."/>
            <person name="Sakai S."/>
            <person name="Song C."/>
            <person name="Tasumi E."/>
            <person name="Yamanaka Y."/>
            <person name="Yamaguchi T."/>
            <person name="Kamagata Y."/>
            <person name="Tamaki H."/>
            <person name="Takai K."/>
        </authorList>
    </citation>
    <scope>NUCLEOTIDE SEQUENCE [LARGE SCALE GENOMIC DNA]</scope>
    <source>
        <strain evidence="2 3">MK-D1</strain>
    </source>
</reference>
<dbReference type="Gene3D" id="3.40.50.150">
    <property type="entry name" value="Vaccinia Virus protein VP39"/>
    <property type="match status" value="1"/>
</dbReference>
<evidence type="ECO:0000313" key="3">
    <source>
        <dbReference type="Proteomes" id="UP000321408"/>
    </source>
</evidence>
<dbReference type="KEGG" id="psyt:DSAG12_01027"/>
<reference evidence="2 3" key="2">
    <citation type="journal article" date="2024" name="Int. J. Syst. Evol. Microbiol.">
        <title>Promethearchaeum syntrophicum gen. nov., sp. nov., an anaerobic, obligately syntrophic archaeon, the first isolate of the lineage 'Asgard' archaea, and proposal of the new archaeal phylum Promethearchaeota phyl. nov. and kingdom Promethearchaeati regn. nov.</title>
        <authorList>
            <person name="Imachi H."/>
            <person name="Nobu M.K."/>
            <person name="Kato S."/>
            <person name="Takaki Y."/>
            <person name="Miyazaki M."/>
            <person name="Miyata M."/>
            <person name="Ogawara M."/>
            <person name="Saito Y."/>
            <person name="Sakai S."/>
            <person name="Tahara Y.O."/>
            <person name="Takano Y."/>
            <person name="Tasumi E."/>
            <person name="Uematsu K."/>
            <person name="Yoshimura T."/>
            <person name="Itoh T."/>
            <person name="Ohkuma M."/>
            <person name="Takai K."/>
        </authorList>
    </citation>
    <scope>NUCLEOTIDE SEQUENCE [LARGE SCALE GENOMIC DNA]</scope>
    <source>
        <strain evidence="2 3">MK-D1</strain>
    </source>
</reference>
<dbReference type="OrthoDB" id="1018at2157"/>
<keyword evidence="2" id="KW-0808">Transferase</keyword>
<dbReference type="InterPro" id="IPR025714">
    <property type="entry name" value="Methyltranfer_dom"/>
</dbReference>
<accession>A0A5B9D817</accession>
<dbReference type="EMBL" id="CP042905">
    <property type="protein sequence ID" value="QEE15203.1"/>
    <property type="molecule type" value="Genomic_DNA"/>
</dbReference>
<dbReference type="CDD" id="cd02440">
    <property type="entry name" value="AdoMet_MTases"/>
    <property type="match status" value="1"/>
</dbReference>
<dbReference type="EC" id="2.1.1.-" evidence="2"/>
<protein>
    <submittedName>
        <fullName evidence="2">Class I SAM-dependent methyltransferase</fullName>
        <ecNumber evidence="2">2.1.1.-</ecNumber>
    </submittedName>
</protein>
<keyword evidence="3" id="KW-1185">Reference proteome</keyword>
<evidence type="ECO:0000313" key="2">
    <source>
        <dbReference type="EMBL" id="QEE15203.1"/>
    </source>
</evidence>
<dbReference type="PANTHER" id="PTHR43591:SF24">
    <property type="entry name" value="2-METHOXY-6-POLYPRENYL-1,4-BENZOQUINOL METHYLASE, MITOCHONDRIAL"/>
    <property type="match status" value="1"/>
</dbReference>
<name>A0A5B9D817_9ARCH</name>
<dbReference type="SUPFAM" id="SSF53335">
    <property type="entry name" value="S-adenosyl-L-methionine-dependent methyltransferases"/>
    <property type="match status" value="1"/>
</dbReference>
<dbReference type="GeneID" id="41329025"/>
<feature type="domain" description="Methyltransferase" evidence="1">
    <location>
        <begin position="27"/>
        <end position="157"/>
    </location>
</feature>
<sequence>MKKVTENYWEVFGFHLANSVKLSEITIALDIGTGWGDCLIPLAKRIGSNGELYGIDINVKCVHKARSELMKHSITNARVELMNASELKFENNFFDVIICGFLGFDDYFDFENNNIYKDQNNLIMKELYRVLKPKGRIAFSSWKFQEDFEIVAEMTQNTLKSLGYSKENEQGFQLLMQDAGFKDIQIELTDYQRVYESIEDFWKNNAVISINKIAHNLDNESYLAKFEHNGKFYFRKTVLYAKGKK</sequence>
<proteinExistence type="predicted"/>
<gene>
    <name evidence="2" type="ORF">DSAG12_01027</name>
</gene>
<organism evidence="2 3">
    <name type="scientific">Promethearchaeum syntrophicum</name>
    <dbReference type="NCBI Taxonomy" id="2594042"/>
    <lineage>
        <taxon>Archaea</taxon>
        <taxon>Promethearchaeati</taxon>
        <taxon>Promethearchaeota</taxon>
        <taxon>Promethearchaeia</taxon>
        <taxon>Promethearchaeales</taxon>
        <taxon>Promethearchaeaceae</taxon>
        <taxon>Promethearchaeum</taxon>
    </lineage>
</organism>
<dbReference type="RefSeq" id="WP_162306572.1">
    <property type="nucleotide sequence ID" value="NZ_CP042905.2"/>
</dbReference>
<keyword evidence="2" id="KW-0489">Methyltransferase</keyword>
<dbReference type="InterPro" id="IPR029063">
    <property type="entry name" value="SAM-dependent_MTases_sf"/>
</dbReference>
<dbReference type="GO" id="GO:0032259">
    <property type="term" value="P:methylation"/>
    <property type="evidence" value="ECO:0007669"/>
    <property type="project" value="UniProtKB-KW"/>
</dbReference>
<dbReference type="AlphaFoldDB" id="A0A5B9D817"/>
<evidence type="ECO:0000259" key="1">
    <source>
        <dbReference type="Pfam" id="PF13847"/>
    </source>
</evidence>
<dbReference type="Proteomes" id="UP000321408">
    <property type="component" value="Chromosome"/>
</dbReference>